<reference evidence="2" key="1">
    <citation type="submission" date="2020-05" db="EMBL/GenBank/DDBJ databases">
        <authorList>
            <person name="Chiriac C."/>
            <person name="Salcher M."/>
            <person name="Ghai R."/>
            <person name="Kavagutti S V."/>
        </authorList>
    </citation>
    <scope>NUCLEOTIDE SEQUENCE</scope>
</reference>
<keyword evidence="1" id="KW-0812">Transmembrane</keyword>
<protein>
    <submittedName>
        <fullName evidence="2">Unannotated protein</fullName>
    </submittedName>
</protein>
<feature type="transmembrane region" description="Helical" evidence="1">
    <location>
        <begin position="6"/>
        <end position="25"/>
    </location>
</feature>
<dbReference type="AlphaFoldDB" id="A0A6J6SH43"/>
<sequence length="76" mass="8501">MSVGWIIFVGLVVVGVVGYLVVDLWDSRRQRARLRGGKGRDDLDHFRVRGEKTINSDFGSMTARSVGDGRNRHGRS</sequence>
<evidence type="ECO:0000256" key="1">
    <source>
        <dbReference type="SAM" id="Phobius"/>
    </source>
</evidence>
<keyword evidence="1" id="KW-1133">Transmembrane helix</keyword>
<accession>A0A6J6SH43</accession>
<evidence type="ECO:0000313" key="2">
    <source>
        <dbReference type="EMBL" id="CAB4734043.1"/>
    </source>
</evidence>
<dbReference type="EMBL" id="CAEZYQ010000004">
    <property type="protein sequence ID" value="CAB4734043.1"/>
    <property type="molecule type" value="Genomic_DNA"/>
</dbReference>
<proteinExistence type="predicted"/>
<name>A0A6J6SH43_9ZZZZ</name>
<keyword evidence="1" id="KW-0472">Membrane</keyword>
<organism evidence="2">
    <name type="scientific">freshwater metagenome</name>
    <dbReference type="NCBI Taxonomy" id="449393"/>
    <lineage>
        <taxon>unclassified sequences</taxon>
        <taxon>metagenomes</taxon>
        <taxon>ecological metagenomes</taxon>
    </lineage>
</organism>
<gene>
    <name evidence="2" type="ORF">UFOPK2761_00725</name>
</gene>